<dbReference type="GO" id="GO:0005886">
    <property type="term" value="C:plasma membrane"/>
    <property type="evidence" value="ECO:0007669"/>
    <property type="project" value="UniProtKB-SubCell"/>
</dbReference>
<feature type="transmembrane region" description="Helical" evidence="6">
    <location>
        <begin position="205"/>
        <end position="225"/>
    </location>
</feature>
<keyword evidence="4 6" id="KW-1133">Transmembrane helix</keyword>
<evidence type="ECO:0000313" key="8">
    <source>
        <dbReference type="Proteomes" id="UP000177187"/>
    </source>
</evidence>
<protein>
    <recommendedName>
        <fullName evidence="9">Sodium:phosphate symporter</fullName>
    </recommendedName>
</protein>
<evidence type="ECO:0008006" key="9">
    <source>
        <dbReference type="Google" id="ProtNLM"/>
    </source>
</evidence>
<dbReference type="NCBIfam" id="NF037997">
    <property type="entry name" value="Na_Pi_symport"/>
    <property type="match status" value="1"/>
</dbReference>
<feature type="transmembrane region" description="Helical" evidence="6">
    <location>
        <begin position="53"/>
        <end position="72"/>
    </location>
</feature>
<dbReference type="PANTHER" id="PTHR10010:SF46">
    <property type="entry name" value="SODIUM-DEPENDENT PHOSPHATE TRANSPORT PROTEIN 2B"/>
    <property type="match status" value="1"/>
</dbReference>
<dbReference type="EMBL" id="MFAF01000015">
    <property type="protein sequence ID" value="OGD79149.1"/>
    <property type="molecule type" value="Genomic_DNA"/>
</dbReference>
<comment type="subcellular location">
    <subcellularLocation>
        <location evidence="1">Cell membrane</location>
        <topology evidence="1">Multi-pass membrane protein</topology>
    </subcellularLocation>
</comment>
<evidence type="ECO:0000256" key="2">
    <source>
        <dbReference type="ARBA" id="ARBA00022475"/>
    </source>
</evidence>
<keyword evidence="2" id="KW-1003">Cell membrane</keyword>
<sequence>MNREAGRTKSRPASPFLSVLKVLGVLAFLYLFMLSIKLMGDSFKGFGGEFAGGLVAGASSPIVGLFVGILATSIIQSSSCVTSMLVALVATGSMSIGVAVPIVLGANIGTTITNTIVSLTHITRRDEFPRALAGATVHDMFNICSVLVLMPIECLFHPLEKLGCWLAGVSASGGGGGGGGFAFMSPVNAVLDPVKDYVINLTGETFWLSLVISLVLLFVSLMYLVKLMRSLLIERFERVLHGYLFKTPLRAFILGLLFTAIVQSSSVTTSLIVPLVGAALLTVEQVYPYTLGANVGTTVTALLAALAAGETTGLAVAFVHMFFNIFGIAVFYPLRVVPLTLAKKLADLVRKNRALAIVFIAVIFFLIPALVIFVFN</sequence>
<name>A0A1F5FHN1_9BACT</name>
<feature type="transmembrane region" description="Helical" evidence="6">
    <location>
        <begin position="286"/>
        <end position="307"/>
    </location>
</feature>
<feature type="transmembrane region" description="Helical" evidence="6">
    <location>
        <begin position="354"/>
        <end position="375"/>
    </location>
</feature>
<keyword evidence="3 6" id="KW-0812">Transmembrane</keyword>
<comment type="caution">
    <text evidence="7">The sequence shown here is derived from an EMBL/GenBank/DDBJ whole genome shotgun (WGS) entry which is preliminary data.</text>
</comment>
<accession>A0A1F5FHN1</accession>
<feature type="transmembrane region" description="Helical" evidence="6">
    <location>
        <begin position="12"/>
        <end position="33"/>
    </location>
</feature>
<feature type="transmembrane region" description="Helical" evidence="6">
    <location>
        <begin position="84"/>
        <end position="108"/>
    </location>
</feature>
<evidence type="ECO:0000256" key="5">
    <source>
        <dbReference type="ARBA" id="ARBA00023136"/>
    </source>
</evidence>
<dbReference type="Pfam" id="PF02690">
    <property type="entry name" value="Na_Pi_cotrans"/>
    <property type="match status" value="2"/>
</dbReference>
<feature type="transmembrane region" description="Helical" evidence="6">
    <location>
        <begin position="162"/>
        <end position="185"/>
    </location>
</feature>
<evidence type="ECO:0000256" key="6">
    <source>
        <dbReference type="SAM" id="Phobius"/>
    </source>
</evidence>
<feature type="transmembrane region" description="Helical" evidence="6">
    <location>
        <begin position="128"/>
        <end position="150"/>
    </location>
</feature>
<feature type="transmembrane region" description="Helical" evidence="6">
    <location>
        <begin position="314"/>
        <end position="334"/>
    </location>
</feature>
<dbReference type="InterPro" id="IPR003841">
    <property type="entry name" value="Na/Pi_transpt"/>
</dbReference>
<gene>
    <name evidence="7" type="ORF">A2Y64_08410</name>
</gene>
<dbReference type="AlphaFoldDB" id="A0A1F5FHN1"/>
<dbReference type="GO" id="GO:0044341">
    <property type="term" value="P:sodium-dependent phosphate transport"/>
    <property type="evidence" value="ECO:0007669"/>
    <property type="project" value="InterPro"/>
</dbReference>
<evidence type="ECO:0000256" key="1">
    <source>
        <dbReference type="ARBA" id="ARBA00004651"/>
    </source>
</evidence>
<keyword evidence="5 6" id="KW-0472">Membrane</keyword>
<evidence type="ECO:0000313" key="7">
    <source>
        <dbReference type="EMBL" id="OGD79149.1"/>
    </source>
</evidence>
<dbReference type="STRING" id="1817816.A2Y64_08410"/>
<evidence type="ECO:0000256" key="4">
    <source>
        <dbReference type="ARBA" id="ARBA00022989"/>
    </source>
</evidence>
<proteinExistence type="predicted"/>
<dbReference type="PANTHER" id="PTHR10010">
    <property type="entry name" value="SOLUTE CARRIER FAMILY 34 SODIUM PHOSPHATE , MEMBER 2-RELATED"/>
    <property type="match status" value="1"/>
</dbReference>
<organism evidence="7 8">
    <name type="scientific">Candidatus Coatesbacteria bacterium RBG_13_66_14</name>
    <dbReference type="NCBI Taxonomy" id="1817816"/>
    <lineage>
        <taxon>Bacteria</taxon>
        <taxon>Candidatus Coatesiibacteriota</taxon>
    </lineage>
</organism>
<dbReference type="Proteomes" id="UP000177187">
    <property type="component" value="Unassembled WGS sequence"/>
</dbReference>
<reference evidence="7 8" key="1">
    <citation type="journal article" date="2016" name="Nat. Commun.">
        <title>Thousands of microbial genomes shed light on interconnected biogeochemical processes in an aquifer system.</title>
        <authorList>
            <person name="Anantharaman K."/>
            <person name="Brown C.T."/>
            <person name="Hug L.A."/>
            <person name="Sharon I."/>
            <person name="Castelle C.J."/>
            <person name="Probst A.J."/>
            <person name="Thomas B.C."/>
            <person name="Singh A."/>
            <person name="Wilkins M.J."/>
            <person name="Karaoz U."/>
            <person name="Brodie E.L."/>
            <person name="Williams K.H."/>
            <person name="Hubbard S.S."/>
            <person name="Banfield J.F."/>
        </authorList>
    </citation>
    <scope>NUCLEOTIDE SEQUENCE [LARGE SCALE GENOMIC DNA]</scope>
</reference>
<evidence type="ECO:0000256" key="3">
    <source>
        <dbReference type="ARBA" id="ARBA00022692"/>
    </source>
</evidence>
<dbReference type="GO" id="GO:0005436">
    <property type="term" value="F:sodium:phosphate symporter activity"/>
    <property type="evidence" value="ECO:0007669"/>
    <property type="project" value="InterPro"/>
</dbReference>
<feature type="transmembrane region" description="Helical" evidence="6">
    <location>
        <begin position="251"/>
        <end position="280"/>
    </location>
</feature>